<dbReference type="GO" id="GO:0071949">
    <property type="term" value="F:FAD binding"/>
    <property type="evidence" value="ECO:0007669"/>
    <property type="project" value="InterPro"/>
</dbReference>
<dbReference type="GO" id="GO:0008688">
    <property type="term" value="F:3-(3-hydroxyphenyl)propionate hydroxylase activity"/>
    <property type="evidence" value="ECO:0007669"/>
    <property type="project" value="TreeGrafter"/>
</dbReference>
<name>A0A6J7IEW1_9ZZZZ</name>
<dbReference type="Pfam" id="PF01494">
    <property type="entry name" value="FAD_binding_3"/>
    <property type="match status" value="1"/>
</dbReference>
<dbReference type="NCBIfam" id="NF004829">
    <property type="entry name" value="PRK06183.1-3"/>
    <property type="match status" value="1"/>
</dbReference>
<dbReference type="PANTHER" id="PTHR43476">
    <property type="entry name" value="3-(3-HYDROXY-PHENYL)PROPIONATE/3-HYDROXYCINNAMIC ACID HYDROXYLASE"/>
    <property type="match status" value="1"/>
</dbReference>
<dbReference type="GO" id="GO:0019622">
    <property type="term" value="P:3-(3-hydroxy)phenylpropionate catabolic process"/>
    <property type="evidence" value="ECO:0007669"/>
    <property type="project" value="TreeGrafter"/>
</dbReference>
<dbReference type="AlphaFoldDB" id="A0A6J7IEW1"/>
<feature type="domain" description="FAD-binding" evidence="2">
    <location>
        <begin position="8"/>
        <end position="358"/>
    </location>
</feature>
<keyword evidence="1" id="KW-0560">Oxidoreductase</keyword>
<evidence type="ECO:0000259" key="2">
    <source>
        <dbReference type="Pfam" id="PF01494"/>
    </source>
</evidence>
<dbReference type="SUPFAM" id="SSF51905">
    <property type="entry name" value="FAD/NAD(P)-binding domain"/>
    <property type="match status" value="1"/>
</dbReference>
<organism evidence="3">
    <name type="scientific">freshwater metagenome</name>
    <dbReference type="NCBI Taxonomy" id="449393"/>
    <lineage>
        <taxon>unclassified sequences</taxon>
        <taxon>metagenomes</taxon>
        <taxon>ecological metagenomes</taxon>
    </lineage>
</organism>
<dbReference type="Gene3D" id="3.30.70.2450">
    <property type="match status" value="1"/>
</dbReference>
<reference evidence="3" key="1">
    <citation type="submission" date="2020-05" db="EMBL/GenBank/DDBJ databases">
        <authorList>
            <person name="Chiriac C."/>
            <person name="Salcher M."/>
            <person name="Ghai R."/>
            <person name="Kavagutti S V."/>
        </authorList>
    </citation>
    <scope>NUCLEOTIDE SEQUENCE</scope>
</reference>
<dbReference type="InterPro" id="IPR002938">
    <property type="entry name" value="FAD-bd"/>
</dbReference>
<proteinExistence type="predicted"/>
<evidence type="ECO:0000256" key="1">
    <source>
        <dbReference type="ARBA" id="ARBA00023002"/>
    </source>
</evidence>
<gene>
    <name evidence="3" type="ORF">UFOPK3674_01065</name>
</gene>
<dbReference type="Gene3D" id="3.50.50.60">
    <property type="entry name" value="FAD/NAD(P)-binding domain"/>
    <property type="match status" value="1"/>
</dbReference>
<evidence type="ECO:0000313" key="3">
    <source>
        <dbReference type="EMBL" id="CAB4929410.1"/>
    </source>
</evidence>
<dbReference type="EMBL" id="CAFBMX010000004">
    <property type="protein sequence ID" value="CAB4929410.1"/>
    <property type="molecule type" value="Genomic_DNA"/>
</dbReference>
<sequence>MRSSSKHDYDVIVVGYGPTGLCAASLLSKLGYSVCVFERWPTLYGLPRLIGFDAESARMLQTAGDIYTALKESYPIRRYVTYDREMEPLVEYQWSEDHIAGYPIKTATYQPYIEDGLDEVSRSRGVRVNTGWQVTGIEQDADGVNVTAVPWSKEEVGENLKPALAKTTRAKWVVGADGANSILRGILQPEIEDMPYRAAWLSIDIERRECLDPKYMYGTSWQIAEVGKVIVIVPAGTHRMRFEVQVDPDGDHSDLLKEDVAYEMLEDYLGITREQAEIVRLTIYPFGAMMVKPWRFGRVFLAGDAVHRMPPFLGEGAASGMRDATTLAWKLDLVERGVADPSFLDTYEEERSPHVRHHVVVSVAIGEVVTESDPEIAEARNKELREGDAPPPPADPILTTGVLLRDANGEITAPLVGDLAPQGWIHLNGSTGRFDDVVGWGFQLITRDVDPLSLLDDEQQAFLESIGAFSVGVTTKADAPGLATDLTWAYDRFFDEHGIEAFIMRPDYYLFGTVGDIADVPAMVDSLRSQIAGTVPAAAAS</sequence>
<accession>A0A6J7IEW1</accession>
<dbReference type="InterPro" id="IPR050631">
    <property type="entry name" value="PheA/TfdB_FAD_monoxygenase"/>
</dbReference>
<dbReference type="PANTHER" id="PTHR43476:SF3">
    <property type="entry name" value="FAD-BINDING MONOOXYGENASE"/>
    <property type="match status" value="1"/>
</dbReference>
<protein>
    <submittedName>
        <fullName evidence="3">Unannotated protein</fullName>
    </submittedName>
</protein>
<dbReference type="PRINTS" id="PR00420">
    <property type="entry name" value="RNGMNOXGNASE"/>
</dbReference>
<dbReference type="InterPro" id="IPR036188">
    <property type="entry name" value="FAD/NAD-bd_sf"/>
</dbReference>